<dbReference type="Proteomes" id="UP001293254">
    <property type="component" value="Unassembled WGS sequence"/>
</dbReference>
<evidence type="ECO:0000313" key="2">
    <source>
        <dbReference type="EMBL" id="KAK4417172.1"/>
    </source>
</evidence>
<feature type="region of interest" description="Disordered" evidence="1">
    <location>
        <begin position="1"/>
        <end position="20"/>
    </location>
</feature>
<comment type="caution">
    <text evidence="2">The sequence shown here is derived from an EMBL/GenBank/DDBJ whole genome shotgun (WGS) entry which is preliminary data.</text>
</comment>
<keyword evidence="3" id="KW-1185">Reference proteome</keyword>
<sequence length="103" mass="10267">MSFGLPSPCVPPLNSSSPRATINVHHQPFLAADSSHSGVPPPSPPIAPSPCSFVGDPSPTALAGHASSSPRVVLPPPIADDFGVPSSPKAAPFAKVSKAAGIE</sequence>
<evidence type="ECO:0000256" key="1">
    <source>
        <dbReference type="SAM" id="MobiDB-lite"/>
    </source>
</evidence>
<gene>
    <name evidence="2" type="ORF">Salat_2542800</name>
</gene>
<evidence type="ECO:0000313" key="3">
    <source>
        <dbReference type="Proteomes" id="UP001293254"/>
    </source>
</evidence>
<proteinExistence type="predicted"/>
<dbReference type="AlphaFoldDB" id="A0AAE1XSH8"/>
<feature type="region of interest" description="Disordered" evidence="1">
    <location>
        <begin position="31"/>
        <end position="103"/>
    </location>
</feature>
<name>A0AAE1XSH8_9LAMI</name>
<dbReference type="EMBL" id="JACGWO010000010">
    <property type="protein sequence ID" value="KAK4417172.1"/>
    <property type="molecule type" value="Genomic_DNA"/>
</dbReference>
<accession>A0AAE1XSH8</accession>
<protein>
    <submittedName>
        <fullName evidence="2">Uncharacterized protein</fullName>
    </submittedName>
</protein>
<organism evidence="2 3">
    <name type="scientific">Sesamum alatum</name>
    <dbReference type="NCBI Taxonomy" id="300844"/>
    <lineage>
        <taxon>Eukaryota</taxon>
        <taxon>Viridiplantae</taxon>
        <taxon>Streptophyta</taxon>
        <taxon>Embryophyta</taxon>
        <taxon>Tracheophyta</taxon>
        <taxon>Spermatophyta</taxon>
        <taxon>Magnoliopsida</taxon>
        <taxon>eudicotyledons</taxon>
        <taxon>Gunneridae</taxon>
        <taxon>Pentapetalae</taxon>
        <taxon>asterids</taxon>
        <taxon>lamiids</taxon>
        <taxon>Lamiales</taxon>
        <taxon>Pedaliaceae</taxon>
        <taxon>Sesamum</taxon>
    </lineage>
</organism>
<reference evidence="2" key="2">
    <citation type="journal article" date="2024" name="Plant">
        <title>Genomic evolution and insights into agronomic trait innovations of Sesamum species.</title>
        <authorList>
            <person name="Miao H."/>
            <person name="Wang L."/>
            <person name="Qu L."/>
            <person name="Liu H."/>
            <person name="Sun Y."/>
            <person name="Le M."/>
            <person name="Wang Q."/>
            <person name="Wei S."/>
            <person name="Zheng Y."/>
            <person name="Lin W."/>
            <person name="Duan Y."/>
            <person name="Cao H."/>
            <person name="Xiong S."/>
            <person name="Wang X."/>
            <person name="Wei L."/>
            <person name="Li C."/>
            <person name="Ma Q."/>
            <person name="Ju M."/>
            <person name="Zhao R."/>
            <person name="Li G."/>
            <person name="Mu C."/>
            <person name="Tian Q."/>
            <person name="Mei H."/>
            <person name="Zhang T."/>
            <person name="Gao T."/>
            <person name="Zhang H."/>
        </authorList>
    </citation>
    <scope>NUCLEOTIDE SEQUENCE</scope>
    <source>
        <strain evidence="2">3651</strain>
    </source>
</reference>
<reference evidence="2" key="1">
    <citation type="submission" date="2020-06" db="EMBL/GenBank/DDBJ databases">
        <authorList>
            <person name="Li T."/>
            <person name="Hu X."/>
            <person name="Zhang T."/>
            <person name="Song X."/>
            <person name="Zhang H."/>
            <person name="Dai N."/>
            <person name="Sheng W."/>
            <person name="Hou X."/>
            <person name="Wei L."/>
        </authorList>
    </citation>
    <scope>NUCLEOTIDE SEQUENCE</scope>
    <source>
        <strain evidence="2">3651</strain>
        <tissue evidence="2">Leaf</tissue>
    </source>
</reference>
<feature type="compositionally biased region" description="Pro residues" evidence="1">
    <location>
        <begin position="39"/>
        <end position="48"/>
    </location>
</feature>